<protein>
    <submittedName>
        <fullName evidence="1">Uncharacterized protein</fullName>
    </submittedName>
</protein>
<dbReference type="Proteomes" id="UP000554520">
    <property type="component" value="Unassembled WGS sequence"/>
</dbReference>
<dbReference type="EMBL" id="JACHXN010000009">
    <property type="protein sequence ID" value="MBB3146691.1"/>
    <property type="molecule type" value="Genomic_DNA"/>
</dbReference>
<dbReference type="RefSeq" id="WP_183662477.1">
    <property type="nucleotide sequence ID" value="NZ_JACHXN010000009.1"/>
</dbReference>
<sequence length="57" mass="6210">MTAAMVNWLLFSTSSGNQLGPEFSDAYDFLLIAVSNLHPWGGSIETSLRYRSSALAD</sequence>
<dbReference type="AlphaFoldDB" id="A0A839UDE1"/>
<evidence type="ECO:0000313" key="2">
    <source>
        <dbReference type="Proteomes" id="UP000554520"/>
    </source>
</evidence>
<comment type="caution">
    <text evidence="1">The sequence shown here is derived from an EMBL/GenBank/DDBJ whole genome shotgun (WGS) entry which is preliminary data.</text>
</comment>
<evidence type="ECO:0000313" key="1">
    <source>
        <dbReference type="EMBL" id="MBB3146691.1"/>
    </source>
</evidence>
<keyword evidence="2" id="KW-1185">Reference proteome</keyword>
<gene>
    <name evidence="1" type="ORF">FHS21_003107</name>
</gene>
<name>A0A839UDE1_9HYPH</name>
<organism evidence="1 2">
    <name type="scientific">Phyllobacterium trifolii</name>
    <dbReference type="NCBI Taxonomy" id="300193"/>
    <lineage>
        <taxon>Bacteria</taxon>
        <taxon>Pseudomonadati</taxon>
        <taxon>Pseudomonadota</taxon>
        <taxon>Alphaproteobacteria</taxon>
        <taxon>Hyphomicrobiales</taxon>
        <taxon>Phyllobacteriaceae</taxon>
        <taxon>Phyllobacterium</taxon>
    </lineage>
</organism>
<reference evidence="1 2" key="1">
    <citation type="submission" date="2020-08" db="EMBL/GenBank/DDBJ databases">
        <title>Genomic Encyclopedia of Type Strains, Phase III (KMG-III): the genomes of soil and plant-associated and newly described type strains.</title>
        <authorList>
            <person name="Whitman W."/>
        </authorList>
    </citation>
    <scope>NUCLEOTIDE SEQUENCE [LARGE SCALE GENOMIC DNA]</scope>
    <source>
        <strain evidence="1 2">CECT 7015</strain>
    </source>
</reference>
<accession>A0A839UDE1</accession>
<proteinExistence type="predicted"/>